<reference evidence="17" key="1">
    <citation type="journal article" date="2021" name="Sci. Adv.">
        <title>The American lobster genome reveals insights on longevity, neural, and immune adaptations.</title>
        <authorList>
            <person name="Polinski J.M."/>
            <person name="Zimin A.V."/>
            <person name="Clark K.F."/>
            <person name="Kohn A.B."/>
            <person name="Sadowski N."/>
            <person name="Timp W."/>
            <person name="Ptitsyn A."/>
            <person name="Khanna P."/>
            <person name="Romanova D.Y."/>
            <person name="Williams P."/>
            <person name="Greenwood S.J."/>
            <person name="Moroz L.L."/>
            <person name="Walt D.R."/>
            <person name="Bodnar A.G."/>
        </authorList>
    </citation>
    <scope>NUCLEOTIDE SEQUENCE</scope>
    <source>
        <strain evidence="17">GMGI-L3</strain>
    </source>
</reference>
<evidence type="ECO:0000256" key="6">
    <source>
        <dbReference type="ARBA" id="ARBA00022989"/>
    </source>
</evidence>
<dbReference type="InterPro" id="IPR052192">
    <property type="entry name" value="Insect_Ionotropic_Sensory_Rcpt"/>
</dbReference>
<feature type="transmembrane region" description="Helical" evidence="14">
    <location>
        <begin position="365"/>
        <end position="386"/>
    </location>
</feature>
<accession>A0A8J5JRC7</accession>
<feature type="region of interest" description="Disordered" evidence="13">
    <location>
        <begin position="1"/>
        <end position="33"/>
    </location>
</feature>
<feature type="transmembrane region" description="Helical" evidence="14">
    <location>
        <begin position="622"/>
        <end position="642"/>
    </location>
</feature>
<evidence type="ECO:0000256" key="3">
    <source>
        <dbReference type="ARBA" id="ARBA00022448"/>
    </source>
</evidence>
<evidence type="ECO:0000256" key="9">
    <source>
        <dbReference type="ARBA" id="ARBA00023170"/>
    </source>
</evidence>
<evidence type="ECO:0000256" key="4">
    <source>
        <dbReference type="ARBA" id="ARBA00022475"/>
    </source>
</evidence>
<feature type="compositionally biased region" description="Polar residues" evidence="13">
    <location>
        <begin position="8"/>
        <end position="27"/>
    </location>
</feature>
<comment type="caution">
    <text evidence="17">The sequence shown here is derived from an EMBL/GenBank/DDBJ whole genome shotgun (WGS) entry which is preliminary data.</text>
</comment>
<keyword evidence="11" id="KW-1071">Ligand-gated ion channel</keyword>
<dbReference type="InterPro" id="IPR019594">
    <property type="entry name" value="Glu/Gly-bd"/>
</dbReference>
<dbReference type="Gene3D" id="3.40.190.10">
    <property type="entry name" value="Periplasmic binding protein-like II"/>
    <property type="match status" value="1"/>
</dbReference>
<protein>
    <submittedName>
        <fullName evidence="17">Ionotropic receptor 93a-like 24</fullName>
    </submittedName>
</protein>
<evidence type="ECO:0000256" key="8">
    <source>
        <dbReference type="ARBA" id="ARBA00023136"/>
    </source>
</evidence>
<dbReference type="PANTHER" id="PTHR42643:SF24">
    <property type="entry name" value="IONOTROPIC RECEPTOR 60A"/>
    <property type="match status" value="1"/>
</dbReference>
<proteinExistence type="inferred from homology"/>
<feature type="domain" description="Ionotropic glutamate receptor C-terminal" evidence="15">
    <location>
        <begin position="365"/>
        <end position="631"/>
    </location>
</feature>
<keyword evidence="12" id="KW-0407">Ion channel</keyword>
<evidence type="ECO:0000256" key="2">
    <source>
        <dbReference type="ARBA" id="ARBA00008685"/>
    </source>
</evidence>
<keyword evidence="9 17" id="KW-0675">Receptor</keyword>
<dbReference type="Pfam" id="PF00060">
    <property type="entry name" value="Lig_chan"/>
    <property type="match status" value="1"/>
</dbReference>
<name>A0A8J5JRC7_HOMAM</name>
<evidence type="ECO:0000256" key="1">
    <source>
        <dbReference type="ARBA" id="ARBA00004651"/>
    </source>
</evidence>
<dbReference type="Pfam" id="PF10613">
    <property type="entry name" value="Lig_chan-Glu_bd"/>
    <property type="match status" value="1"/>
</dbReference>
<evidence type="ECO:0000256" key="13">
    <source>
        <dbReference type="SAM" id="MobiDB-lite"/>
    </source>
</evidence>
<evidence type="ECO:0000259" key="16">
    <source>
        <dbReference type="Pfam" id="PF10613"/>
    </source>
</evidence>
<keyword evidence="7" id="KW-0406">Ion transport</keyword>
<comment type="subcellular location">
    <subcellularLocation>
        <location evidence="1">Cell membrane</location>
        <topology evidence="1">Multi-pass membrane protein</topology>
    </subcellularLocation>
</comment>
<dbReference type="InterPro" id="IPR001320">
    <property type="entry name" value="Iontro_rcpt_C"/>
</dbReference>
<evidence type="ECO:0000313" key="18">
    <source>
        <dbReference type="Proteomes" id="UP000747542"/>
    </source>
</evidence>
<dbReference type="Gene3D" id="1.10.287.70">
    <property type="match status" value="1"/>
</dbReference>
<keyword evidence="8 14" id="KW-0472">Membrane</keyword>
<comment type="similarity">
    <text evidence="2">Belongs to the glutamate-gated ion channel (TC 1.A.10.1) family.</text>
</comment>
<dbReference type="Proteomes" id="UP000747542">
    <property type="component" value="Unassembled WGS sequence"/>
</dbReference>
<evidence type="ECO:0000256" key="12">
    <source>
        <dbReference type="ARBA" id="ARBA00023303"/>
    </source>
</evidence>
<evidence type="ECO:0000256" key="11">
    <source>
        <dbReference type="ARBA" id="ARBA00023286"/>
    </source>
</evidence>
<evidence type="ECO:0000256" key="7">
    <source>
        <dbReference type="ARBA" id="ARBA00023065"/>
    </source>
</evidence>
<keyword evidence="6 14" id="KW-1133">Transmembrane helix</keyword>
<evidence type="ECO:0000313" key="17">
    <source>
        <dbReference type="EMBL" id="KAG7162872.1"/>
    </source>
</evidence>
<evidence type="ECO:0000256" key="10">
    <source>
        <dbReference type="ARBA" id="ARBA00023180"/>
    </source>
</evidence>
<evidence type="ECO:0000259" key="15">
    <source>
        <dbReference type="Pfam" id="PF00060"/>
    </source>
</evidence>
<dbReference type="GO" id="GO:0015276">
    <property type="term" value="F:ligand-gated monoatomic ion channel activity"/>
    <property type="evidence" value="ECO:0007669"/>
    <property type="project" value="InterPro"/>
</dbReference>
<dbReference type="GO" id="GO:0005886">
    <property type="term" value="C:plasma membrane"/>
    <property type="evidence" value="ECO:0007669"/>
    <property type="project" value="UniProtKB-SubCell"/>
</dbReference>
<dbReference type="GO" id="GO:0050906">
    <property type="term" value="P:detection of stimulus involved in sensory perception"/>
    <property type="evidence" value="ECO:0007669"/>
    <property type="project" value="UniProtKB-ARBA"/>
</dbReference>
<dbReference type="AlphaFoldDB" id="A0A8J5JRC7"/>
<sequence>MTDHHQTHLQTGISHQQAPPTNSSPTNKLLPPTHSFHQQALHNKAPSTSMMVNMWELVNTLLILLLVTVTTQTTTKASGSAGVRTPHRPSGKTFSRFTIDDLHVLKQRVEEEGAIQHTEGFPSSFLRQQEAAVAAGNDTSHQDVRLLLRASALYLKRKEERKEEEEEALGSLLSAIITKELKECSLVVITDTVYYDSLALSLLTRPNLKQLKHVTTWRRNTFTRQVVLFPDKLADFQGAVLKVVTFSFAPHMVVGGEGGPARYGRDFQLVTALAKVLNFSLSFTQPPGGELWGRKLDNGTWTGVVGSLERDEAHLGVANIFLSDNDNRRIVQDFTTFYDSSVNCFMARTPPPLPRWQSLAFPFTLHTWLAILASLTLVAPALYLLASSRGGEEEIMSLLTMGSSTLYTWGIHLRVSQVRVPKGTATQLLVLTLWVYAIILTTGYCSNLTAFLTVVRAPPSIDSIRELHASDLKILGIGTFIKLSMAISENPNIKGLTERFEPHTSIEEAVLEVQKGVGVFIESKKFLEYIIATKFTTRGHASMRIIKEYFAPYNVAVALQKNSPLKQNLDRVIRWAFEGGLVTRWFIDSNNLARKLQRENTGEEENLDKVEDSVIPLSLDHLQGIFFILCLCLWVSFIVFLVEMGCGRRSPRSPPRYKTTPSE</sequence>
<keyword evidence="18" id="KW-1185">Reference proteome</keyword>
<keyword evidence="5 14" id="KW-0812">Transmembrane</keyword>
<keyword evidence="3" id="KW-0813">Transport</keyword>
<organism evidence="17 18">
    <name type="scientific">Homarus americanus</name>
    <name type="common">American lobster</name>
    <dbReference type="NCBI Taxonomy" id="6706"/>
    <lineage>
        <taxon>Eukaryota</taxon>
        <taxon>Metazoa</taxon>
        <taxon>Ecdysozoa</taxon>
        <taxon>Arthropoda</taxon>
        <taxon>Crustacea</taxon>
        <taxon>Multicrustacea</taxon>
        <taxon>Malacostraca</taxon>
        <taxon>Eumalacostraca</taxon>
        <taxon>Eucarida</taxon>
        <taxon>Decapoda</taxon>
        <taxon>Pleocyemata</taxon>
        <taxon>Astacidea</taxon>
        <taxon>Nephropoidea</taxon>
        <taxon>Nephropidae</taxon>
        <taxon>Homarus</taxon>
    </lineage>
</organism>
<evidence type="ECO:0000256" key="14">
    <source>
        <dbReference type="SAM" id="Phobius"/>
    </source>
</evidence>
<dbReference type="SUPFAM" id="SSF53850">
    <property type="entry name" value="Periplasmic binding protein-like II"/>
    <property type="match status" value="1"/>
</dbReference>
<keyword evidence="4" id="KW-1003">Cell membrane</keyword>
<feature type="domain" description="Ionotropic glutamate receptor L-glutamate and glycine-binding" evidence="16">
    <location>
        <begin position="241"/>
        <end position="346"/>
    </location>
</feature>
<dbReference type="PANTHER" id="PTHR42643">
    <property type="entry name" value="IONOTROPIC RECEPTOR 20A-RELATED"/>
    <property type="match status" value="1"/>
</dbReference>
<keyword evidence="10" id="KW-0325">Glycoprotein</keyword>
<dbReference type="EMBL" id="JAHLQT010026839">
    <property type="protein sequence ID" value="KAG7162872.1"/>
    <property type="molecule type" value="Genomic_DNA"/>
</dbReference>
<feature type="transmembrane region" description="Helical" evidence="14">
    <location>
        <begin position="433"/>
        <end position="455"/>
    </location>
</feature>
<evidence type="ECO:0000256" key="5">
    <source>
        <dbReference type="ARBA" id="ARBA00022692"/>
    </source>
</evidence>
<gene>
    <name evidence="17" type="primary">Ir93a-L24</name>
    <name evidence="17" type="ORF">Hamer_G022629</name>
</gene>